<keyword evidence="2 4" id="KW-0413">Isomerase</keyword>
<comment type="similarity">
    <text evidence="1">Belongs to the PhzF family.</text>
</comment>
<evidence type="ECO:0000256" key="1">
    <source>
        <dbReference type="ARBA" id="ARBA00008270"/>
    </source>
</evidence>
<gene>
    <name evidence="4" type="ORF">ACPOL_6299</name>
</gene>
<dbReference type="EMBL" id="CP030840">
    <property type="protein sequence ID" value="AXC15535.1"/>
    <property type="molecule type" value="Genomic_DNA"/>
</dbReference>
<sequence length="302" mass="32140">MQQYSIYQVDAFTRQAFRGNPAGVVPDARGLSATAMQFMAREMNKSETAFIFPSSDPSGDVEVRFFTPTAEVPICGHATIAAHYVLAVEGAPLGTRRQQTAAGMLAVESEKFDGVIRIWMHQQLANFSPPLEGQQVDALLKALGLAASDVESNSPVQIVSTGHSKVVIPVRRRKKIAGLSPDMNALCSLSTRIGCNGYYTWTMEDPDPGNLSHGRMFAPIIGIPEDPVTGNASGCLGAYLVHHDLLSGDETGVASFYAGQGLEVGRPGRVLVEATRSSSDVPIAIRIAGEAVITLKGIMVAP</sequence>
<accession>A0A2Z5GAC2</accession>
<evidence type="ECO:0000256" key="3">
    <source>
        <dbReference type="PIRSR" id="PIRSR016184-1"/>
    </source>
</evidence>
<dbReference type="RefSeq" id="WP_114210199.1">
    <property type="nucleotide sequence ID" value="NZ_CP030840.1"/>
</dbReference>
<dbReference type="KEGG" id="abas:ACPOL_6299"/>
<dbReference type="Proteomes" id="UP000253606">
    <property type="component" value="Chromosome"/>
</dbReference>
<organism evidence="4 5">
    <name type="scientific">Acidisarcina polymorpha</name>
    <dbReference type="NCBI Taxonomy" id="2211140"/>
    <lineage>
        <taxon>Bacteria</taxon>
        <taxon>Pseudomonadati</taxon>
        <taxon>Acidobacteriota</taxon>
        <taxon>Terriglobia</taxon>
        <taxon>Terriglobales</taxon>
        <taxon>Acidobacteriaceae</taxon>
        <taxon>Acidisarcina</taxon>
    </lineage>
</organism>
<evidence type="ECO:0000256" key="2">
    <source>
        <dbReference type="ARBA" id="ARBA00023235"/>
    </source>
</evidence>
<dbReference type="PIRSF" id="PIRSF016184">
    <property type="entry name" value="PhzC_PhzF"/>
    <property type="match status" value="1"/>
</dbReference>
<dbReference type="NCBIfam" id="TIGR00654">
    <property type="entry name" value="PhzF_family"/>
    <property type="match status" value="1"/>
</dbReference>
<dbReference type="Gene3D" id="3.10.310.10">
    <property type="entry name" value="Diaminopimelate Epimerase, Chain A, domain 1"/>
    <property type="match status" value="2"/>
</dbReference>
<dbReference type="SUPFAM" id="SSF54506">
    <property type="entry name" value="Diaminopimelate epimerase-like"/>
    <property type="match status" value="1"/>
</dbReference>
<dbReference type="AlphaFoldDB" id="A0A2Z5GAC2"/>
<name>A0A2Z5GAC2_9BACT</name>
<dbReference type="GO" id="GO:0016853">
    <property type="term" value="F:isomerase activity"/>
    <property type="evidence" value="ECO:0007669"/>
    <property type="project" value="UniProtKB-KW"/>
</dbReference>
<dbReference type="PANTHER" id="PTHR13774:SF39">
    <property type="entry name" value="BIOSYNTHESIS PROTEIN, PUTATIVE-RELATED"/>
    <property type="match status" value="1"/>
</dbReference>
<dbReference type="PANTHER" id="PTHR13774">
    <property type="entry name" value="PHENAZINE BIOSYNTHESIS PROTEIN"/>
    <property type="match status" value="1"/>
</dbReference>
<proteinExistence type="inferred from homology"/>
<keyword evidence="5" id="KW-1185">Reference proteome</keyword>
<dbReference type="InterPro" id="IPR003719">
    <property type="entry name" value="Phenazine_PhzF-like"/>
</dbReference>
<protein>
    <submittedName>
        <fullName evidence="4">Putative isomerase yddE, PhzC-PhzF family</fullName>
    </submittedName>
</protein>
<dbReference type="OrthoDB" id="9788221at2"/>
<reference evidence="4 5" key="1">
    <citation type="journal article" date="2018" name="Front. Microbiol.">
        <title>Hydrolytic Capabilities as a Key to Environmental Success: Chitinolytic and Cellulolytic Acidobacteria From Acidic Sub-arctic Soils and Boreal Peatlands.</title>
        <authorList>
            <person name="Belova S.E."/>
            <person name="Ravin N.V."/>
            <person name="Pankratov T.A."/>
            <person name="Rakitin A.L."/>
            <person name="Ivanova A.A."/>
            <person name="Beletsky A.V."/>
            <person name="Mardanov A.V."/>
            <person name="Sinninghe Damste J.S."/>
            <person name="Dedysh S.N."/>
        </authorList>
    </citation>
    <scope>NUCLEOTIDE SEQUENCE [LARGE SCALE GENOMIC DNA]</scope>
    <source>
        <strain evidence="4 5">SBC82</strain>
    </source>
</reference>
<dbReference type="GO" id="GO:0005737">
    <property type="term" value="C:cytoplasm"/>
    <property type="evidence" value="ECO:0007669"/>
    <property type="project" value="TreeGrafter"/>
</dbReference>
<feature type="active site" evidence="3">
    <location>
        <position position="47"/>
    </location>
</feature>
<evidence type="ECO:0000313" key="4">
    <source>
        <dbReference type="EMBL" id="AXC15535.1"/>
    </source>
</evidence>
<evidence type="ECO:0000313" key="5">
    <source>
        <dbReference type="Proteomes" id="UP000253606"/>
    </source>
</evidence>
<dbReference type="Pfam" id="PF02567">
    <property type="entry name" value="PhzC-PhzF"/>
    <property type="match status" value="1"/>
</dbReference>